<evidence type="ECO:0000256" key="1">
    <source>
        <dbReference type="ARBA" id="ARBA00000707"/>
    </source>
</evidence>
<dbReference type="MEROPS" id="C19.101"/>
<dbReference type="SUPFAM" id="SSF54001">
    <property type="entry name" value="Cysteine proteinases"/>
    <property type="match status" value="1"/>
</dbReference>
<dbReference type="EC" id="3.4.19.12" evidence="3"/>
<dbReference type="KEGG" id="ndi:NDAI_0F00200"/>
<dbReference type="SUPFAM" id="SSF52821">
    <property type="entry name" value="Rhodanese/Cell cycle control phosphatase"/>
    <property type="match status" value="1"/>
</dbReference>
<dbReference type="eggNOG" id="KOG1868">
    <property type="taxonomic scope" value="Eukaryota"/>
</dbReference>
<evidence type="ECO:0000256" key="8">
    <source>
        <dbReference type="SAM" id="MobiDB-lite"/>
    </source>
</evidence>
<organism evidence="11 12">
    <name type="scientific">Naumovozyma dairenensis (strain ATCC 10597 / BCRC 20456 / CBS 421 / NBRC 0211 / NRRL Y-12639)</name>
    <name type="common">Saccharomyces dairenensis</name>
    <dbReference type="NCBI Taxonomy" id="1071378"/>
    <lineage>
        <taxon>Eukaryota</taxon>
        <taxon>Fungi</taxon>
        <taxon>Dikarya</taxon>
        <taxon>Ascomycota</taxon>
        <taxon>Saccharomycotina</taxon>
        <taxon>Saccharomycetes</taxon>
        <taxon>Saccharomycetales</taxon>
        <taxon>Saccharomycetaceae</taxon>
        <taxon>Naumovozyma</taxon>
    </lineage>
</organism>
<feature type="domain" description="USP" evidence="10">
    <location>
        <begin position="678"/>
        <end position="1103"/>
    </location>
</feature>
<keyword evidence="6" id="KW-0378">Hydrolase</keyword>
<evidence type="ECO:0000256" key="7">
    <source>
        <dbReference type="ARBA" id="ARBA00022807"/>
    </source>
</evidence>
<dbReference type="PANTHER" id="PTHR21646">
    <property type="entry name" value="UBIQUITIN CARBOXYL-TERMINAL HYDROLASE"/>
    <property type="match status" value="1"/>
</dbReference>
<evidence type="ECO:0000256" key="3">
    <source>
        <dbReference type="ARBA" id="ARBA00012759"/>
    </source>
</evidence>
<keyword evidence="5" id="KW-0833">Ubl conjugation pathway</keyword>
<evidence type="ECO:0000313" key="12">
    <source>
        <dbReference type="Proteomes" id="UP000000689"/>
    </source>
</evidence>
<sequence length="1105" mass="127807">MSVHGPSPFTPEYSNELLQKVQSIYHDDIKHYYPQLKLEKLLDLLEHTEYLLELFFTYNKNNTNNKDVLTAFIVGCYYLFLIIPQSIQFQSKNKSYGIYTELKKLYENETHMTNVLLMVKDEIENVLDMDENNNGSDLNHRIIKRQRAYSISINELSNQVKSLSISNSIDQEHINNKTETSLTNQPPNHHLLPIILHCDEEFSNEEINATDFDRASPLWTAPSLEPKDQLKLAYTNNTNTKTNTDNNNGQKDSTANDFPFAPIQMPFDNGSAPDIPPKIPITKATTNIINNSESENNVNEGTMPFTTSSLENINNINNINNYKTIEQTNPDRASNHRKDSYHSIYMVDDGSADGITQYYDSNPYIHSLERLQKQCIITAQELFSILSNPIEKSKLLLIDLRFPKRFSSNHIVAPNLIMIDPMLLWNSKTNTPIYDITTLENLLYEPKARKLLQNRTQFEYIVFYTDNKTYMNTNFDYSFTFFYLLVTSKTNKNIKSAPTHLLGGYDKWKKVLYSYSEQYNFNMGDYLYKPHRHSGDSIKHHDDLVDSHILQPPSWKPPELPLRMRKRPPPPPPVAIPTPPVPHLLTNSTLPPISSTTEQSPGIVLKTKTMTDLHSTKSQQHRNQYLTSYQHQVELARDDETRRKYHQERESLMLTRSRKFSIPTIEKSPNLYVSLSITGLRNLGNTCYINSMLQCLFATRLFRDLFISSKFQSFINDSKFPNTPKISNSFNLLFKKMYLNGGCSVVPTSFLKTCNILRPDLRIPDDQQDTQEFLMIILDRLHDELSNQQEVVNEYPNLLLYDENNLKVQNKEYKHWFDKNVIGNGLSPIDHIFSGQMENSLQCQRCGNSSYNYSTFYVLSLAIPKPSSTTFSRSKRVKLEECINMFTSDEVLSGENAWDCPKCGSSASSTISDSEKLLNVTSSKKKNMSSHNEHHRYKSKFFTLHTRSHRSISPFRKKTSPAAVPSSTKNEPWKSKKLITIKTLNFIVLPPILVIHLSRFYYDLTKKNNTVITYPLILNIVLKNNEVAKYRLYGIVNHSGNLISGHYTSLVNKEPNHDLGSKKQRWYYFDDETVKEERNHGDMDKGILQVSSRDVYVLFYERIYE</sequence>
<dbReference type="EMBL" id="HE580272">
    <property type="protein sequence ID" value="CCD25339.1"/>
    <property type="molecule type" value="Genomic_DNA"/>
</dbReference>
<dbReference type="GO" id="GO:0016579">
    <property type="term" value="P:protein deubiquitination"/>
    <property type="evidence" value="ECO:0007669"/>
    <property type="project" value="EnsemblFungi"/>
</dbReference>
<dbReference type="PANTHER" id="PTHR21646:SF24">
    <property type="entry name" value="UBIQUITIN CARBOXYL-TERMINAL HYDROLASE"/>
    <property type="match status" value="1"/>
</dbReference>
<keyword evidence="7" id="KW-0788">Thiol protease</keyword>
<feature type="transmembrane region" description="Helical" evidence="9">
    <location>
        <begin position="68"/>
        <end position="87"/>
    </location>
</feature>
<dbReference type="FunFam" id="3.90.70.10:FF:000134">
    <property type="entry name" value="Ubiquitin-specific protease"/>
    <property type="match status" value="1"/>
</dbReference>
<dbReference type="OMA" id="NAWDCPK"/>
<keyword evidence="9" id="KW-0812">Transmembrane</keyword>
<keyword evidence="9" id="KW-0472">Membrane</keyword>
<feature type="compositionally biased region" description="Low complexity" evidence="8">
    <location>
        <begin position="237"/>
        <end position="248"/>
    </location>
</feature>
<keyword evidence="12" id="KW-1185">Reference proteome</keyword>
<dbReference type="PROSITE" id="PS00972">
    <property type="entry name" value="USP_1"/>
    <property type="match status" value="1"/>
</dbReference>
<comment type="similarity">
    <text evidence="2">Belongs to the peptidase C19 family.</text>
</comment>
<name>G0WC28_NAUDC</name>
<evidence type="ECO:0000256" key="5">
    <source>
        <dbReference type="ARBA" id="ARBA00022786"/>
    </source>
</evidence>
<dbReference type="Gene3D" id="3.90.70.10">
    <property type="entry name" value="Cysteine proteinases"/>
    <property type="match status" value="1"/>
</dbReference>
<dbReference type="Proteomes" id="UP000000689">
    <property type="component" value="Chromosome 6"/>
</dbReference>
<dbReference type="CDD" id="cd02674">
    <property type="entry name" value="Peptidase_C19R"/>
    <property type="match status" value="1"/>
</dbReference>
<proteinExistence type="inferred from homology"/>
<protein>
    <recommendedName>
        <fullName evidence="3">ubiquitinyl hydrolase 1</fullName>
        <ecNumber evidence="3">3.4.19.12</ecNumber>
    </recommendedName>
</protein>
<evidence type="ECO:0000256" key="6">
    <source>
        <dbReference type="ARBA" id="ARBA00022801"/>
    </source>
</evidence>
<dbReference type="RefSeq" id="XP_003670582.1">
    <property type="nucleotide sequence ID" value="XM_003670534.1"/>
</dbReference>
<dbReference type="Pfam" id="PF00443">
    <property type="entry name" value="UCH"/>
    <property type="match status" value="1"/>
</dbReference>
<reference evidence="11 12" key="1">
    <citation type="journal article" date="2011" name="Proc. Natl. Acad. Sci. U.S.A.">
        <title>Evolutionary erosion of yeast sex chromosomes by mating-type switching accidents.</title>
        <authorList>
            <person name="Gordon J.L."/>
            <person name="Armisen D."/>
            <person name="Proux-Wera E."/>
            <person name="Oheigeartaigh S.S."/>
            <person name="Byrne K.P."/>
            <person name="Wolfe K.H."/>
        </authorList>
    </citation>
    <scope>NUCLEOTIDE SEQUENCE [LARGE SCALE GENOMIC DNA]</scope>
    <source>
        <strain evidence="12">ATCC 10597 / BCRC 20456 / CBS 421 / NBRC 0211 / NRRL Y-12639</strain>
    </source>
</reference>
<evidence type="ECO:0000256" key="2">
    <source>
        <dbReference type="ARBA" id="ARBA00009085"/>
    </source>
</evidence>
<evidence type="ECO:0000313" key="11">
    <source>
        <dbReference type="EMBL" id="CCD25339.1"/>
    </source>
</evidence>
<dbReference type="GeneID" id="11497176"/>
<dbReference type="InterPro" id="IPR028889">
    <property type="entry name" value="USP"/>
</dbReference>
<keyword evidence="4" id="KW-0645">Protease</keyword>
<dbReference type="PROSITE" id="PS00973">
    <property type="entry name" value="USP_2"/>
    <property type="match status" value="1"/>
</dbReference>
<evidence type="ECO:0000259" key="10">
    <source>
        <dbReference type="PROSITE" id="PS50235"/>
    </source>
</evidence>
<dbReference type="InterPro" id="IPR050185">
    <property type="entry name" value="Ub_carboxyl-term_hydrolase"/>
</dbReference>
<dbReference type="AlphaFoldDB" id="G0WC28"/>
<dbReference type="InterPro" id="IPR038765">
    <property type="entry name" value="Papain-like_cys_pep_sf"/>
</dbReference>
<evidence type="ECO:0000256" key="9">
    <source>
        <dbReference type="SAM" id="Phobius"/>
    </source>
</evidence>
<dbReference type="InterPro" id="IPR018200">
    <property type="entry name" value="USP_CS"/>
</dbReference>
<dbReference type="STRING" id="1071378.G0WC28"/>
<feature type="region of interest" description="Disordered" evidence="8">
    <location>
        <begin position="237"/>
        <end position="257"/>
    </location>
</feature>
<dbReference type="GO" id="GO:0006508">
    <property type="term" value="P:proteolysis"/>
    <property type="evidence" value="ECO:0007669"/>
    <property type="project" value="UniProtKB-KW"/>
</dbReference>
<comment type="catalytic activity">
    <reaction evidence="1">
        <text>Thiol-dependent hydrolysis of ester, thioester, amide, peptide and isopeptide bonds formed by the C-terminal Gly of ubiquitin (a 76-residue protein attached to proteins as an intracellular targeting signal).</text>
        <dbReference type="EC" id="3.4.19.12"/>
    </reaction>
</comment>
<dbReference type="OrthoDB" id="292964at2759"/>
<evidence type="ECO:0000256" key="4">
    <source>
        <dbReference type="ARBA" id="ARBA00022670"/>
    </source>
</evidence>
<dbReference type="PROSITE" id="PS50235">
    <property type="entry name" value="USP_3"/>
    <property type="match status" value="1"/>
</dbReference>
<dbReference type="InterPro" id="IPR036873">
    <property type="entry name" value="Rhodanese-like_dom_sf"/>
</dbReference>
<dbReference type="Gene3D" id="3.40.250.10">
    <property type="entry name" value="Rhodanese-like domain"/>
    <property type="match status" value="1"/>
</dbReference>
<dbReference type="InterPro" id="IPR001394">
    <property type="entry name" value="Peptidase_C19_UCH"/>
</dbReference>
<accession>G0WC28</accession>
<dbReference type="GO" id="GO:0004843">
    <property type="term" value="F:cysteine-type deubiquitinase activity"/>
    <property type="evidence" value="ECO:0007669"/>
    <property type="project" value="UniProtKB-EC"/>
</dbReference>
<keyword evidence="9" id="KW-1133">Transmembrane helix</keyword>
<dbReference type="HOGENOM" id="CLU_004122_0_0_1"/>
<gene>
    <name evidence="11" type="primary">NDAI0F00200</name>
    <name evidence="11" type="ordered locus">NDAI_0F00200</name>
</gene>